<organism evidence="1 2">
    <name type="scientific">Rangifer tarandus platyrhynchus</name>
    <name type="common">Svalbard reindeer</name>
    <dbReference type="NCBI Taxonomy" id="3082113"/>
    <lineage>
        <taxon>Eukaryota</taxon>
        <taxon>Metazoa</taxon>
        <taxon>Chordata</taxon>
        <taxon>Craniata</taxon>
        <taxon>Vertebrata</taxon>
        <taxon>Euteleostomi</taxon>
        <taxon>Mammalia</taxon>
        <taxon>Eutheria</taxon>
        <taxon>Laurasiatheria</taxon>
        <taxon>Artiodactyla</taxon>
        <taxon>Ruminantia</taxon>
        <taxon>Pecora</taxon>
        <taxon>Cervidae</taxon>
        <taxon>Odocoileinae</taxon>
        <taxon>Rangifer</taxon>
    </lineage>
</organism>
<evidence type="ECO:0000313" key="2">
    <source>
        <dbReference type="Proteomes" id="UP001162501"/>
    </source>
</evidence>
<proteinExistence type="predicted"/>
<protein>
    <submittedName>
        <fullName evidence="1">Uncharacterized protein</fullName>
    </submittedName>
</protein>
<sequence>MWQSWDLPHREAVSMLEPSVAHTARGIAMPLGGGFHPFLPVPSWAVRSHTMQDAGPRKLTPKPSGPRVPEFELILILFFSLRTLLLQLLSPLLPTSPHSPKETF</sequence>
<reference evidence="1" key="1">
    <citation type="submission" date="2023-05" db="EMBL/GenBank/DDBJ databases">
        <authorList>
            <consortium name="ELIXIR-Norway"/>
        </authorList>
    </citation>
    <scope>NUCLEOTIDE SEQUENCE</scope>
</reference>
<gene>
    <name evidence="1" type="ORF">MRATA1EN22A_LOCUS6709</name>
</gene>
<dbReference type="EMBL" id="OX596100">
    <property type="protein sequence ID" value="CAM9734700.1"/>
    <property type="molecule type" value="Genomic_DNA"/>
</dbReference>
<reference evidence="1" key="2">
    <citation type="submission" date="2025-03" db="EMBL/GenBank/DDBJ databases">
        <authorList>
            <consortium name="ELIXIR-Norway"/>
            <consortium name="Elixir Norway"/>
        </authorList>
    </citation>
    <scope>NUCLEOTIDE SEQUENCE</scope>
</reference>
<name>A0AC59YJL8_RANTA</name>
<dbReference type="Proteomes" id="UP001162501">
    <property type="component" value="Chromosome 16"/>
</dbReference>
<evidence type="ECO:0000313" key="1">
    <source>
        <dbReference type="EMBL" id="CAM9734700.1"/>
    </source>
</evidence>
<accession>A0AC59YJL8</accession>